<dbReference type="GO" id="GO:0061631">
    <property type="term" value="F:ubiquitin conjugating enzyme activity"/>
    <property type="evidence" value="ECO:0007669"/>
    <property type="project" value="UniProtKB-EC"/>
</dbReference>
<name>A0AAF0DFH6_9EURO</name>
<dbReference type="EMBL" id="CP120627">
    <property type="protein sequence ID" value="WEW56527.1"/>
    <property type="molecule type" value="Genomic_DNA"/>
</dbReference>
<organism evidence="12 13">
    <name type="scientific">Emydomyces testavorans</name>
    <dbReference type="NCBI Taxonomy" id="2070801"/>
    <lineage>
        <taxon>Eukaryota</taxon>
        <taxon>Fungi</taxon>
        <taxon>Dikarya</taxon>
        <taxon>Ascomycota</taxon>
        <taxon>Pezizomycotina</taxon>
        <taxon>Eurotiomycetes</taxon>
        <taxon>Eurotiomycetidae</taxon>
        <taxon>Onygenales</taxon>
        <taxon>Nannizziopsiaceae</taxon>
        <taxon>Emydomyces</taxon>
    </lineage>
</organism>
<feature type="active site" description="Glycyl thioester intermediate" evidence="8">
    <location>
        <position position="91"/>
    </location>
</feature>
<dbReference type="InterPro" id="IPR009060">
    <property type="entry name" value="UBA-like_sf"/>
</dbReference>
<dbReference type="SUPFAM" id="SSF46934">
    <property type="entry name" value="UBA-like"/>
    <property type="match status" value="1"/>
</dbReference>
<evidence type="ECO:0000256" key="4">
    <source>
        <dbReference type="ARBA" id="ARBA00022786"/>
    </source>
</evidence>
<proteinExistence type="inferred from homology"/>
<keyword evidence="4 9" id="KW-0833">Ubl conjugation pathway</keyword>
<comment type="similarity">
    <text evidence="9">Belongs to the ubiquitin-conjugating enzyme family.</text>
</comment>
<dbReference type="FunFam" id="3.10.110.10:FF:000037">
    <property type="entry name" value="ubiquitin-conjugating enzyme E2 27"/>
    <property type="match status" value="1"/>
</dbReference>
<evidence type="ECO:0000256" key="5">
    <source>
        <dbReference type="ARBA" id="ARBA00022840"/>
    </source>
</evidence>
<keyword evidence="12" id="KW-0012">Acyltransferase</keyword>
<evidence type="ECO:0000256" key="6">
    <source>
        <dbReference type="ARBA" id="ARBA00072431"/>
    </source>
</evidence>
<protein>
    <recommendedName>
        <fullName evidence="6">Ubiquitin-conjugating enzyme E2 1</fullName>
        <ecNumber evidence="1">2.3.2.23</ecNumber>
    </recommendedName>
    <alternativeName>
        <fullName evidence="7">E2 ubiquitin-conjugating enzyme 1</fullName>
    </alternativeName>
</protein>
<dbReference type="Gene3D" id="3.10.110.10">
    <property type="entry name" value="Ubiquitin Conjugating Enzyme"/>
    <property type="match status" value="1"/>
</dbReference>
<evidence type="ECO:0000256" key="1">
    <source>
        <dbReference type="ARBA" id="ARBA00012486"/>
    </source>
</evidence>
<dbReference type="EC" id="2.3.2.23" evidence="1"/>
<dbReference type="GO" id="GO:0005524">
    <property type="term" value="F:ATP binding"/>
    <property type="evidence" value="ECO:0007669"/>
    <property type="project" value="UniProtKB-UniRule"/>
</dbReference>
<dbReference type="InterPro" id="IPR023313">
    <property type="entry name" value="UBQ-conjugating_AS"/>
</dbReference>
<keyword evidence="2 12" id="KW-0808">Transferase</keyword>
<accession>A0AAF0DFH6</accession>
<dbReference type="InterPro" id="IPR016135">
    <property type="entry name" value="UBQ-conjugating_enzyme/RWD"/>
</dbReference>
<sequence length="246" mass="27437">MSSHRNRRIAKELADIHDDSHSQVTVEPVGGGDDLTHLKGTFRGPPGTPYEGGTYRIDIKIPHEYPFRPPEMRFDTKIWHPNVSSQTGAICLDTLGTAWSPVLTIKSALLSLQSLLSTPEPKDPQDAEVANMLLRNPKEFERVAREWAVVHAGAPKRHIGESSGGATAASIRQREIKSKQEQEQEELAAYEGYNKDLIDRFCSMGFDVQRVVAAFKYVGIDRMDGEDYELEEAYMGDVTARLLGEP</sequence>
<feature type="region of interest" description="Disordered" evidence="10">
    <location>
        <begin position="1"/>
        <end position="49"/>
    </location>
</feature>
<dbReference type="Pfam" id="PF09288">
    <property type="entry name" value="UBA_3"/>
    <property type="match status" value="1"/>
</dbReference>
<dbReference type="AlphaFoldDB" id="A0AAF0DFH6"/>
<evidence type="ECO:0000256" key="7">
    <source>
        <dbReference type="ARBA" id="ARBA00077197"/>
    </source>
</evidence>
<keyword evidence="13" id="KW-1185">Reference proteome</keyword>
<evidence type="ECO:0000313" key="12">
    <source>
        <dbReference type="EMBL" id="WEW56527.1"/>
    </source>
</evidence>
<feature type="domain" description="UBC core" evidence="11">
    <location>
        <begin position="4"/>
        <end position="153"/>
    </location>
</feature>
<dbReference type="SMART" id="SM00212">
    <property type="entry name" value="UBCc"/>
    <property type="match status" value="1"/>
</dbReference>
<dbReference type="PROSITE" id="PS50127">
    <property type="entry name" value="UBC_2"/>
    <property type="match status" value="1"/>
</dbReference>
<dbReference type="SUPFAM" id="SSF54495">
    <property type="entry name" value="UBC-like"/>
    <property type="match status" value="1"/>
</dbReference>
<evidence type="ECO:0000256" key="8">
    <source>
        <dbReference type="PROSITE-ProRule" id="PRU10133"/>
    </source>
</evidence>
<keyword evidence="5 9" id="KW-0067">ATP-binding</keyword>
<evidence type="ECO:0000256" key="2">
    <source>
        <dbReference type="ARBA" id="ARBA00022679"/>
    </source>
</evidence>
<dbReference type="PANTHER" id="PTHR24068">
    <property type="entry name" value="UBIQUITIN-CONJUGATING ENZYME E2"/>
    <property type="match status" value="1"/>
</dbReference>
<evidence type="ECO:0000313" key="13">
    <source>
        <dbReference type="Proteomes" id="UP001219355"/>
    </source>
</evidence>
<keyword evidence="3 9" id="KW-0547">Nucleotide-binding</keyword>
<dbReference type="CDD" id="cd23800">
    <property type="entry name" value="UBCc_UBE2K"/>
    <property type="match status" value="1"/>
</dbReference>
<dbReference type="PROSITE" id="PS00183">
    <property type="entry name" value="UBC_1"/>
    <property type="match status" value="1"/>
</dbReference>
<evidence type="ECO:0000256" key="9">
    <source>
        <dbReference type="RuleBase" id="RU362109"/>
    </source>
</evidence>
<reference evidence="12" key="1">
    <citation type="submission" date="2023-03" db="EMBL/GenBank/DDBJ databases">
        <title>Emydomyces testavorans Genome Sequence.</title>
        <authorList>
            <person name="Hoyer L."/>
        </authorList>
    </citation>
    <scope>NUCLEOTIDE SEQUENCE</scope>
    <source>
        <strain evidence="12">16-2883</strain>
    </source>
</reference>
<dbReference type="Pfam" id="PF00179">
    <property type="entry name" value="UQ_con"/>
    <property type="match status" value="1"/>
</dbReference>
<dbReference type="Proteomes" id="UP001219355">
    <property type="component" value="Chromosome 1"/>
</dbReference>
<dbReference type="InterPro" id="IPR000608">
    <property type="entry name" value="UBC"/>
</dbReference>
<evidence type="ECO:0000256" key="10">
    <source>
        <dbReference type="SAM" id="MobiDB-lite"/>
    </source>
</evidence>
<gene>
    <name evidence="12" type="primary">ubc1</name>
    <name evidence="12" type="ORF">PRK78_001973</name>
</gene>
<feature type="compositionally biased region" description="Basic and acidic residues" evidence="10">
    <location>
        <begin position="9"/>
        <end position="21"/>
    </location>
</feature>
<evidence type="ECO:0000259" key="11">
    <source>
        <dbReference type="PROSITE" id="PS50127"/>
    </source>
</evidence>
<evidence type="ECO:0000256" key="3">
    <source>
        <dbReference type="ARBA" id="ARBA00022741"/>
    </source>
</evidence>
<dbReference type="InterPro" id="IPR015368">
    <property type="entry name" value="UBA_C_fun"/>
</dbReference>